<name>A0AAE4AND4_9BACT</name>
<reference evidence="2" key="1">
    <citation type="submission" date="2023-07" db="EMBL/GenBank/DDBJ databases">
        <title>Genomic Encyclopedia of Type Strains, Phase IV (KMG-IV): sequencing the most valuable type-strain genomes for metagenomic binning, comparative biology and taxonomic classification.</title>
        <authorList>
            <person name="Goeker M."/>
        </authorList>
    </citation>
    <scope>NUCLEOTIDE SEQUENCE</scope>
    <source>
        <strain evidence="2">DSM 24202</strain>
    </source>
</reference>
<evidence type="ECO:0000256" key="1">
    <source>
        <dbReference type="SAM" id="SignalP"/>
    </source>
</evidence>
<evidence type="ECO:0000313" key="2">
    <source>
        <dbReference type="EMBL" id="MDQ0289511.1"/>
    </source>
</evidence>
<keyword evidence="3" id="KW-1185">Reference proteome</keyword>
<organism evidence="2 3">
    <name type="scientific">Oligosphaera ethanolica</name>
    <dbReference type="NCBI Taxonomy" id="760260"/>
    <lineage>
        <taxon>Bacteria</taxon>
        <taxon>Pseudomonadati</taxon>
        <taxon>Lentisphaerota</taxon>
        <taxon>Oligosphaeria</taxon>
        <taxon>Oligosphaerales</taxon>
        <taxon>Oligosphaeraceae</taxon>
        <taxon>Oligosphaera</taxon>
    </lineage>
</organism>
<sequence length="95" mass="10314">MLMRTTLSAATMVAVVCFVGCAPARWSVDTAKDGYAFGTLLSNPANIERNVQAGITHATICVHWSGAEPEPGEFSEEYFEKVEATIRRFSDAGQQ</sequence>
<dbReference type="Gene3D" id="3.20.20.80">
    <property type="entry name" value="Glycosidases"/>
    <property type="match status" value="1"/>
</dbReference>
<protein>
    <submittedName>
        <fullName evidence="2">Uncharacterized protein</fullName>
    </submittedName>
</protein>
<gene>
    <name evidence="2" type="ORF">J3R75_001618</name>
</gene>
<feature type="signal peptide" evidence="1">
    <location>
        <begin position="1"/>
        <end position="24"/>
    </location>
</feature>
<keyword evidence="1" id="KW-0732">Signal</keyword>
<comment type="caution">
    <text evidence="2">The sequence shown here is derived from an EMBL/GenBank/DDBJ whole genome shotgun (WGS) entry which is preliminary data.</text>
</comment>
<dbReference type="Proteomes" id="UP001238163">
    <property type="component" value="Unassembled WGS sequence"/>
</dbReference>
<evidence type="ECO:0000313" key="3">
    <source>
        <dbReference type="Proteomes" id="UP001238163"/>
    </source>
</evidence>
<accession>A0AAE4AND4</accession>
<dbReference type="InterPro" id="IPR017853">
    <property type="entry name" value="GH"/>
</dbReference>
<dbReference type="SUPFAM" id="SSF51445">
    <property type="entry name" value="(Trans)glycosidases"/>
    <property type="match status" value="1"/>
</dbReference>
<feature type="chain" id="PRO_5042122282" evidence="1">
    <location>
        <begin position="25"/>
        <end position="95"/>
    </location>
</feature>
<dbReference type="EMBL" id="JAUSVL010000001">
    <property type="protein sequence ID" value="MDQ0289511.1"/>
    <property type="molecule type" value="Genomic_DNA"/>
</dbReference>
<dbReference type="AlphaFoldDB" id="A0AAE4AND4"/>
<proteinExistence type="predicted"/>